<name>A0ABT0BS49_9SPHN</name>
<evidence type="ECO:0000313" key="9">
    <source>
        <dbReference type="Proteomes" id="UP001202281"/>
    </source>
</evidence>
<evidence type="ECO:0000256" key="3">
    <source>
        <dbReference type="ARBA" id="ARBA00022801"/>
    </source>
</evidence>
<dbReference type="Pfam" id="PF13086">
    <property type="entry name" value="AAA_11"/>
    <property type="match status" value="1"/>
</dbReference>
<dbReference type="InterPro" id="IPR050534">
    <property type="entry name" value="Coronavir_polyprotein_1ab"/>
</dbReference>
<comment type="caution">
    <text evidence="8">The sequence shown here is derived from an EMBL/GenBank/DDBJ whole genome shotgun (WGS) entry which is preliminary data.</text>
</comment>
<feature type="domain" description="DNA2/NAM7 helicase-like C-terminal" evidence="7">
    <location>
        <begin position="1003"/>
        <end position="1136"/>
    </location>
</feature>
<dbReference type="PANTHER" id="PTHR43788">
    <property type="entry name" value="DNA2/NAM7 HELICASE FAMILY MEMBER"/>
    <property type="match status" value="1"/>
</dbReference>
<evidence type="ECO:0000256" key="2">
    <source>
        <dbReference type="ARBA" id="ARBA00022741"/>
    </source>
</evidence>
<proteinExistence type="inferred from homology"/>
<evidence type="ECO:0000259" key="6">
    <source>
        <dbReference type="Pfam" id="PF13086"/>
    </source>
</evidence>
<reference evidence="8 9" key="1">
    <citation type="submission" date="2022-04" db="EMBL/GenBank/DDBJ databases">
        <title>Identification of a novel bacterium isolated from mangrove sediments.</title>
        <authorList>
            <person name="Pan X."/>
        </authorList>
    </citation>
    <scope>NUCLEOTIDE SEQUENCE [LARGE SCALE GENOMIC DNA]</scope>
    <source>
        <strain evidence="8 9">B2638</strain>
    </source>
</reference>
<evidence type="ECO:0000313" key="8">
    <source>
        <dbReference type="EMBL" id="MCJ2187884.1"/>
    </source>
</evidence>
<keyword evidence="5" id="KW-0067">ATP-binding</keyword>
<evidence type="ECO:0000256" key="5">
    <source>
        <dbReference type="ARBA" id="ARBA00022840"/>
    </source>
</evidence>
<dbReference type="SUPFAM" id="SSF52540">
    <property type="entry name" value="P-loop containing nucleoside triphosphate hydrolases"/>
    <property type="match status" value="1"/>
</dbReference>
<organism evidence="8 9">
    <name type="scientific">Novosphingobium beihaiensis</name>
    <dbReference type="NCBI Taxonomy" id="2930389"/>
    <lineage>
        <taxon>Bacteria</taxon>
        <taxon>Pseudomonadati</taxon>
        <taxon>Pseudomonadota</taxon>
        <taxon>Alphaproteobacteria</taxon>
        <taxon>Sphingomonadales</taxon>
        <taxon>Sphingomonadaceae</taxon>
        <taxon>Novosphingobium</taxon>
    </lineage>
</organism>
<evidence type="ECO:0000256" key="1">
    <source>
        <dbReference type="ARBA" id="ARBA00007913"/>
    </source>
</evidence>
<accession>A0ABT0BS49</accession>
<dbReference type="Gene3D" id="3.40.50.300">
    <property type="entry name" value="P-loop containing nucleotide triphosphate hydrolases"/>
    <property type="match status" value="2"/>
</dbReference>
<protein>
    <submittedName>
        <fullName evidence="8">AAA domain-containing protein</fullName>
    </submittedName>
</protein>
<dbReference type="InterPro" id="IPR041677">
    <property type="entry name" value="DNA2/NAM7_AAA_11"/>
</dbReference>
<sequence length="1157" mass="128063">MALRPYFNKSIAELEAAFANGRKDGATLLRLLHELEFRSTQRAIALKEKVQAANDTSGGIALAPQAHQATRPDDIHVRQHEPIEAKEPVRLMAKSGPKPPVMNDPQNILRAWTALEVLSPQGFRRETDLVAGDKSRIARFEDRDLPWELGERSRPKKRLYYELILGAVALGPAVERLLKVYADKRPEKPSMRGHCPIASILLDKEGRPLEEDSSFAISSFAWGVPIALKGDLKALAEWPDQEASLKHAFRKILIRRDRDDEVLPLTKRHIEELFGFLVDRMGLSQLEVKPPYFALRRYEFFASKTPPEPGLLNSFFLEDLATARTHAQNGTLPHALRYYLALDKPSRKTDLLKDDAGLQHLLQPALTSVGRWPGNGRFPLALLQQAAVNATAPSLMETGILAVNGPPGTGKTTLLRDVVAARIIERASVMCTYKNPADAFSPTSQSFQRNGAKITLHKLDEKLKGFEMIVASSNNKAVENVSAELPALDAIASDAPELRYFKTISDNVLERDTWGAIAAVLGNSSNRFLFSQSFWRDDENGLSTYLNHASGIPQVVSEPQEDGPPIRRNREIVDRERPPANAREAAVRWEKARTNFLQALKTSRENQAKLQTLHVALVRLVAVATEINDLQSRLPEIRLEIEALQPRLSEAQSALQAAEAYATERQHKQDTHFAVRPGLLARLFRTRRFKDWSIAFRTLENKAKEAARAQASRKASVDGLNTELAAKQTLLQQLGQNIETLEVEKCQLEGQTEQARSALNVEVPDAAFFSGAHEDIQTSSVWFDEAASILRDDVFEAAIHLHRAFIDAAADPLRQNLSIFVESFGTRSLGTPQKDALIADLWASFFLVVPVVSTTFASVNRMFSRLGTESLGWLLVDEAGQALPQAAVGAMLRTKRSVVVGDPLQIEPVVTLPNSLTEEVCAFFGIDPLKYNAPDASVQTVADSASLYCARFQIGSGHRDVGAPLLVHRRCNSPMFDISNEIAYSNLMVQAKKASPENAILGQSKWIDVQGKPGPDKWCADEAAILIDGLNRLKYGGAEPDLYVVTPFVIVQDNLRQEILKSGVLDGWVENPRTWVWEHVGTVHTVQGREAEIVFFVLGAQMSSQNGARAWAGGRPNLVNVAVTRAKTSLYVIGNRQLWKSAGVFAVLDRYLPDGAS</sequence>
<dbReference type="InterPro" id="IPR027417">
    <property type="entry name" value="P-loop_NTPase"/>
</dbReference>
<keyword evidence="4" id="KW-0347">Helicase</keyword>
<feature type="domain" description="DNA2/NAM7 helicase helicase" evidence="6">
    <location>
        <begin position="851"/>
        <end position="910"/>
    </location>
</feature>
<comment type="similarity">
    <text evidence="1">Belongs to the DNA2/NAM7 helicase family.</text>
</comment>
<dbReference type="PANTHER" id="PTHR43788:SF8">
    <property type="entry name" value="DNA-BINDING PROTEIN SMUBP-2"/>
    <property type="match status" value="1"/>
</dbReference>
<dbReference type="RefSeq" id="WP_243922016.1">
    <property type="nucleotide sequence ID" value="NZ_JALHLG010000020.1"/>
</dbReference>
<evidence type="ECO:0000259" key="7">
    <source>
        <dbReference type="Pfam" id="PF13087"/>
    </source>
</evidence>
<keyword evidence="2" id="KW-0547">Nucleotide-binding</keyword>
<gene>
    <name evidence="8" type="ORF">MTR66_13790</name>
</gene>
<dbReference type="Proteomes" id="UP001202281">
    <property type="component" value="Unassembled WGS sequence"/>
</dbReference>
<dbReference type="InterPro" id="IPR041679">
    <property type="entry name" value="DNA2/NAM7-like_C"/>
</dbReference>
<keyword evidence="3" id="KW-0378">Hydrolase</keyword>
<dbReference type="EMBL" id="JALHLG010000020">
    <property type="protein sequence ID" value="MCJ2187884.1"/>
    <property type="molecule type" value="Genomic_DNA"/>
</dbReference>
<evidence type="ECO:0000256" key="4">
    <source>
        <dbReference type="ARBA" id="ARBA00022806"/>
    </source>
</evidence>
<dbReference type="Pfam" id="PF13087">
    <property type="entry name" value="AAA_12"/>
    <property type="match status" value="1"/>
</dbReference>
<keyword evidence="9" id="KW-1185">Reference proteome</keyword>